<dbReference type="EMBL" id="JABXOR010000744">
    <property type="protein sequence ID" value="NVP00931.1"/>
    <property type="molecule type" value="Genomic_DNA"/>
</dbReference>
<dbReference type="Proteomes" id="UP000533429">
    <property type="component" value="Unassembled WGS sequence"/>
</dbReference>
<sequence length="258" mass="29991">MSLPKVALDDTLFVEYFKFKNNKSTDHELIYKLISNLKMPFAQSNLQALRCINELTESLSIDEVHSIISPELQTAYISGGLINESLEELSQKTLYKILLTNDESKNEFPYVNISSPCIEINYSKYCSPNDSRTSLLDHIKELCSNATKIVICDNYLPKHWQRTKNLFVDILPKNSLNIEYIEVPPYPNYTAYSIKKTEIESICSLWVVSENTTNLYQNRHDRYLRIISDTNTIEIILSSGFDYLWRTNKEITCLFREL</sequence>
<evidence type="ECO:0000313" key="1">
    <source>
        <dbReference type="EMBL" id="NVP00931.1"/>
    </source>
</evidence>
<accession>A0A850R1F5</accession>
<gene>
    <name evidence="1" type="ORF">HWA77_11975</name>
</gene>
<evidence type="ECO:0000313" key="2">
    <source>
        <dbReference type="Proteomes" id="UP000533429"/>
    </source>
</evidence>
<proteinExistence type="predicted"/>
<name>A0A850R1F5_PHODD</name>
<reference evidence="1 2" key="1">
    <citation type="submission" date="2020-06" db="EMBL/GenBank/DDBJ databases">
        <title>Photobacterium damselae subsp. damselae comparative genomics.</title>
        <authorList>
            <person name="Osorio C.R."/>
        </authorList>
    </citation>
    <scope>NUCLEOTIDE SEQUENCE [LARGE SCALE GENOMIC DNA]</scope>
    <source>
        <strain evidence="1 2">TW250/03</strain>
    </source>
</reference>
<dbReference type="AlphaFoldDB" id="A0A850R1F5"/>
<comment type="caution">
    <text evidence="1">The sequence shown here is derived from an EMBL/GenBank/DDBJ whole genome shotgun (WGS) entry which is preliminary data.</text>
</comment>
<protein>
    <submittedName>
        <fullName evidence="1">Uncharacterized protein</fullName>
    </submittedName>
</protein>
<organism evidence="1 2">
    <name type="scientific">Photobacterium damselae subsp. damselae</name>
    <name type="common">Listonella damsela</name>
    <dbReference type="NCBI Taxonomy" id="85581"/>
    <lineage>
        <taxon>Bacteria</taxon>
        <taxon>Pseudomonadati</taxon>
        <taxon>Pseudomonadota</taxon>
        <taxon>Gammaproteobacteria</taxon>
        <taxon>Vibrionales</taxon>
        <taxon>Vibrionaceae</taxon>
        <taxon>Photobacterium</taxon>
    </lineage>
</organism>